<reference evidence="2 3" key="1">
    <citation type="journal article" date="2021" name="Elife">
        <title>Chloroplast acquisition without the gene transfer in kleptoplastic sea slugs, Plakobranchus ocellatus.</title>
        <authorList>
            <person name="Maeda T."/>
            <person name="Takahashi S."/>
            <person name="Yoshida T."/>
            <person name="Shimamura S."/>
            <person name="Takaki Y."/>
            <person name="Nagai Y."/>
            <person name="Toyoda A."/>
            <person name="Suzuki Y."/>
            <person name="Arimoto A."/>
            <person name="Ishii H."/>
            <person name="Satoh N."/>
            <person name="Nishiyama T."/>
            <person name="Hasebe M."/>
            <person name="Maruyama T."/>
            <person name="Minagawa J."/>
            <person name="Obokata J."/>
            <person name="Shigenobu S."/>
        </authorList>
    </citation>
    <scope>NUCLEOTIDE SEQUENCE [LARGE SCALE GENOMIC DNA]</scope>
</reference>
<dbReference type="GO" id="GO:0008233">
    <property type="term" value="F:peptidase activity"/>
    <property type="evidence" value="ECO:0007669"/>
    <property type="project" value="UniProtKB-KW"/>
</dbReference>
<dbReference type="GO" id="GO:0006508">
    <property type="term" value="P:proteolysis"/>
    <property type="evidence" value="ECO:0007669"/>
    <property type="project" value="UniProtKB-KW"/>
</dbReference>
<dbReference type="PANTHER" id="PTHR46888">
    <property type="entry name" value="ZINC KNUCKLE DOMAINCONTAINING PROTEIN-RELATED"/>
    <property type="match status" value="1"/>
</dbReference>
<protein>
    <submittedName>
        <fullName evidence="2">Retroviral-like aspartic protease 1</fullName>
    </submittedName>
</protein>
<dbReference type="PANTHER" id="PTHR46888:SF1">
    <property type="entry name" value="RIBONUCLEASE H"/>
    <property type="match status" value="1"/>
</dbReference>
<keyword evidence="2" id="KW-0645">Protease</keyword>
<gene>
    <name evidence="2" type="ORF">PoB_006934100</name>
</gene>
<comment type="caution">
    <text evidence="2">The sequence shown here is derived from an EMBL/GenBank/DDBJ whole genome shotgun (WGS) entry which is preliminary data.</text>
</comment>
<evidence type="ECO:0000256" key="1">
    <source>
        <dbReference type="SAM" id="MobiDB-lite"/>
    </source>
</evidence>
<name>A0AAV4DFB0_9GAST</name>
<accession>A0AAV4DFB0</accession>
<dbReference type="EMBL" id="BLXT01007821">
    <property type="protein sequence ID" value="GFO42836.1"/>
    <property type="molecule type" value="Genomic_DNA"/>
</dbReference>
<keyword evidence="3" id="KW-1185">Reference proteome</keyword>
<dbReference type="AlphaFoldDB" id="A0AAV4DFB0"/>
<dbReference type="Proteomes" id="UP000735302">
    <property type="component" value="Unassembled WGS sequence"/>
</dbReference>
<keyword evidence="2" id="KW-0378">Hydrolase</keyword>
<organism evidence="2 3">
    <name type="scientific">Plakobranchus ocellatus</name>
    <dbReference type="NCBI Taxonomy" id="259542"/>
    <lineage>
        <taxon>Eukaryota</taxon>
        <taxon>Metazoa</taxon>
        <taxon>Spiralia</taxon>
        <taxon>Lophotrochozoa</taxon>
        <taxon>Mollusca</taxon>
        <taxon>Gastropoda</taxon>
        <taxon>Heterobranchia</taxon>
        <taxon>Euthyneura</taxon>
        <taxon>Panpulmonata</taxon>
        <taxon>Sacoglossa</taxon>
        <taxon>Placobranchoidea</taxon>
        <taxon>Plakobranchidae</taxon>
        <taxon>Plakobranchus</taxon>
    </lineage>
</organism>
<proteinExistence type="predicted"/>
<feature type="region of interest" description="Disordered" evidence="1">
    <location>
        <begin position="21"/>
        <end position="40"/>
    </location>
</feature>
<sequence length="179" mass="20467">MKLDAEIKLLRANIEAGIIKNEPDGSGARSSDVEAKHPKLPNFQNGRDDLDIWMTRFERFAESNGWSREKWSSLLCKMLTGHALDCYGWLSAEQAMDYDKIKEALIKRYDLMEGGYRRKLSTCKPAGGESPDMFIVRIITYLVRWIELSKTISHMKNKGLDSARTVHGCMSRRSSYELA</sequence>
<evidence type="ECO:0000313" key="2">
    <source>
        <dbReference type="EMBL" id="GFO42836.1"/>
    </source>
</evidence>
<evidence type="ECO:0000313" key="3">
    <source>
        <dbReference type="Proteomes" id="UP000735302"/>
    </source>
</evidence>